<keyword evidence="3 9" id="KW-0547">Nucleotide-binding</keyword>
<dbReference type="InterPro" id="IPR004390">
    <property type="entry name" value="SR_rcpt_FtsY"/>
</dbReference>
<evidence type="ECO:0000256" key="7">
    <source>
        <dbReference type="ARBA" id="ARBA00023170"/>
    </source>
</evidence>
<dbReference type="FunFam" id="3.40.50.300:FF:000053">
    <property type="entry name" value="Signal recognition particle receptor FtsY"/>
    <property type="match status" value="1"/>
</dbReference>
<evidence type="ECO:0000313" key="12">
    <source>
        <dbReference type="Proteomes" id="UP000284178"/>
    </source>
</evidence>
<dbReference type="GO" id="GO:0005737">
    <property type="term" value="C:cytoplasm"/>
    <property type="evidence" value="ECO:0007669"/>
    <property type="project" value="UniProtKB-SubCell"/>
</dbReference>
<dbReference type="GO" id="GO:0006614">
    <property type="term" value="P:SRP-dependent cotranslational protein targeting to membrane"/>
    <property type="evidence" value="ECO:0007669"/>
    <property type="project" value="InterPro"/>
</dbReference>
<dbReference type="GeneID" id="83014976"/>
<dbReference type="CDD" id="cd17874">
    <property type="entry name" value="FtsY"/>
    <property type="match status" value="1"/>
</dbReference>
<dbReference type="InterPro" id="IPR036225">
    <property type="entry name" value="SRP/SRP_N"/>
</dbReference>
<dbReference type="GO" id="GO:0003924">
    <property type="term" value="F:GTPase activity"/>
    <property type="evidence" value="ECO:0007669"/>
    <property type="project" value="UniProtKB-UniRule"/>
</dbReference>
<evidence type="ECO:0000313" key="11">
    <source>
        <dbReference type="EMBL" id="RGR75344.1"/>
    </source>
</evidence>
<evidence type="ECO:0000259" key="10">
    <source>
        <dbReference type="PROSITE" id="PS00300"/>
    </source>
</evidence>
<comment type="caution">
    <text evidence="11">The sequence shown here is derived from an EMBL/GenBank/DDBJ whole genome shotgun (WGS) entry which is preliminary data.</text>
</comment>
<dbReference type="Pfam" id="PF02881">
    <property type="entry name" value="SRP54_N"/>
    <property type="match status" value="1"/>
</dbReference>
<dbReference type="PANTHER" id="PTHR43134">
    <property type="entry name" value="SIGNAL RECOGNITION PARTICLE RECEPTOR SUBUNIT ALPHA"/>
    <property type="match status" value="1"/>
</dbReference>
<dbReference type="NCBIfam" id="TIGR00064">
    <property type="entry name" value="ftsY"/>
    <property type="match status" value="1"/>
</dbReference>
<dbReference type="SMART" id="SM00963">
    <property type="entry name" value="SRP54_N"/>
    <property type="match status" value="1"/>
</dbReference>
<dbReference type="SUPFAM" id="SSF47364">
    <property type="entry name" value="Domain of the SRP/SRP receptor G-proteins"/>
    <property type="match status" value="1"/>
</dbReference>
<comment type="subunit">
    <text evidence="9">Part of the signal recognition particle protein translocation system, which is composed of SRP and FtsY.</text>
</comment>
<feature type="domain" description="SRP54-type proteins GTP-binding" evidence="10">
    <location>
        <begin position="290"/>
        <end position="303"/>
    </location>
</feature>
<dbReference type="EC" id="3.6.5.4" evidence="9"/>
<comment type="function">
    <text evidence="9">Involved in targeting and insertion of nascent membrane proteins into the cytoplasmic membrane. Acts as a receptor for the complex formed by the signal recognition particle (SRP) and the ribosome-nascent chain (RNC).</text>
</comment>
<dbReference type="HAMAP" id="MF_00920">
    <property type="entry name" value="FtsY"/>
    <property type="match status" value="1"/>
</dbReference>
<dbReference type="GO" id="GO:0005886">
    <property type="term" value="C:plasma membrane"/>
    <property type="evidence" value="ECO:0007669"/>
    <property type="project" value="UniProtKB-SubCell"/>
</dbReference>
<dbReference type="InterPro" id="IPR042101">
    <property type="entry name" value="SRP54_N_sf"/>
</dbReference>
<feature type="binding site" evidence="9">
    <location>
        <begin position="123"/>
        <end position="130"/>
    </location>
    <ligand>
        <name>GTP</name>
        <dbReference type="ChEBI" id="CHEBI:37565"/>
    </ligand>
</feature>
<dbReference type="GO" id="GO:0005047">
    <property type="term" value="F:signal recognition particle binding"/>
    <property type="evidence" value="ECO:0007669"/>
    <property type="project" value="TreeGrafter"/>
</dbReference>
<evidence type="ECO:0000256" key="9">
    <source>
        <dbReference type="HAMAP-Rule" id="MF_00920"/>
    </source>
</evidence>
<keyword evidence="4 9" id="KW-0378">Hydrolase</keyword>
<evidence type="ECO:0000256" key="8">
    <source>
        <dbReference type="ARBA" id="ARBA00048027"/>
    </source>
</evidence>
<dbReference type="PROSITE" id="PS00300">
    <property type="entry name" value="SRP54"/>
    <property type="match status" value="1"/>
</dbReference>
<dbReference type="InterPro" id="IPR003593">
    <property type="entry name" value="AAA+_ATPase"/>
</dbReference>
<keyword evidence="6 9" id="KW-0472">Membrane</keyword>
<name>A0A412G417_9FIRM</name>
<dbReference type="Gene3D" id="3.40.50.300">
    <property type="entry name" value="P-loop containing nucleotide triphosphate hydrolases"/>
    <property type="match status" value="1"/>
</dbReference>
<dbReference type="GO" id="GO:0005525">
    <property type="term" value="F:GTP binding"/>
    <property type="evidence" value="ECO:0007669"/>
    <property type="project" value="UniProtKB-UniRule"/>
</dbReference>
<dbReference type="Pfam" id="PF00448">
    <property type="entry name" value="SRP54"/>
    <property type="match status" value="1"/>
</dbReference>
<accession>A0A412G417</accession>
<proteinExistence type="inferred from homology"/>
<comment type="similarity">
    <text evidence="9">Belongs to the GTP-binding SRP family. FtsY subfamily.</text>
</comment>
<keyword evidence="7 9" id="KW-0675">Receptor</keyword>
<comment type="subcellular location">
    <subcellularLocation>
        <location evidence="9">Cell membrane</location>
        <topology evidence="9">Peripheral membrane protein</topology>
        <orientation evidence="9">Cytoplasmic side</orientation>
    </subcellularLocation>
    <subcellularLocation>
        <location evidence="9">Cytoplasm</location>
    </subcellularLocation>
</comment>
<evidence type="ECO:0000256" key="3">
    <source>
        <dbReference type="ARBA" id="ARBA00022741"/>
    </source>
</evidence>
<gene>
    <name evidence="9" type="primary">ftsY</name>
    <name evidence="11" type="ORF">DWY25_06100</name>
</gene>
<evidence type="ECO:0000256" key="6">
    <source>
        <dbReference type="ARBA" id="ARBA00023136"/>
    </source>
</evidence>
<dbReference type="InterPro" id="IPR000897">
    <property type="entry name" value="SRP54_GTPase_dom"/>
</dbReference>
<dbReference type="EMBL" id="QRUP01000005">
    <property type="protein sequence ID" value="RGR75344.1"/>
    <property type="molecule type" value="Genomic_DNA"/>
</dbReference>
<evidence type="ECO:0000256" key="2">
    <source>
        <dbReference type="ARBA" id="ARBA00022490"/>
    </source>
</evidence>
<evidence type="ECO:0000256" key="1">
    <source>
        <dbReference type="ARBA" id="ARBA00022475"/>
    </source>
</evidence>
<dbReference type="SUPFAM" id="SSF52540">
    <property type="entry name" value="P-loop containing nucleoside triphosphate hydrolases"/>
    <property type="match status" value="1"/>
</dbReference>
<dbReference type="RefSeq" id="WP_006060728.1">
    <property type="nucleotide sequence ID" value="NZ_CABJCV010000005.1"/>
</dbReference>
<protein>
    <recommendedName>
        <fullName evidence="9">Signal recognition particle receptor FtsY</fullName>
        <shortName evidence="9">SRP receptor</shortName>
        <ecNumber evidence="9">3.6.5.4</ecNumber>
    </recommendedName>
</protein>
<evidence type="ECO:0000256" key="5">
    <source>
        <dbReference type="ARBA" id="ARBA00023134"/>
    </source>
</evidence>
<keyword evidence="12" id="KW-1185">Reference proteome</keyword>
<organism evidence="11 12">
    <name type="scientific">Holdemania filiformis</name>
    <dbReference type="NCBI Taxonomy" id="61171"/>
    <lineage>
        <taxon>Bacteria</taxon>
        <taxon>Bacillati</taxon>
        <taxon>Bacillota</taxon>
        <taxon>Erysipelotrichia</taxon>
        <taxon>Erysipelotrichales</taxon>
        <taxon>Erysipelotrichaceae</taxon>
        <taxon>Holdemania</taxon>
    </lineage>
</organism>
<dbReference type="InterPro" id="IPR027417">
    <property type="entry name" value="P-loop_NTPase"/>
</dbReference>
<dbReference type="Proteomes" id="UP000284178">
    <property type="component" value="Unassembled WGS sequence"/>
</dbReference>
<dbReference type="Gene3D" id="1.20.120.140">
    <property type="entry name" value="Signal recognition particle SRP54, nucleotide-binding domain"/>
    <property type="match status" value="1"/>
</dbReference>
<feature type="binding site" evidence="9">
    <location>
        <begin position="269"/>
        <end position="272"/>
    </location>
    <ligand>
        <name>GTP</name>
        <dbReference type="ChEBI" id="CHEBI:37565"/>
    </ligand>
</feature>
<comment type="catalytic activity">
    <reaction evidence="8 9">
        <text>GTP + H2O = GDP + phosphate + H(+)</text>
        <dbReference type="Rhea" id="RHEA:19669"/>
        <dbReference type="ChEBI" id="CHEBI:15377"/>
        <dbReference type="ChEBI" id="CHEBI:15378"/>
        <dbReference type="ChEBI" id="CHEBI:37565"/>
        <dbReference type="ChEBI" id="CHEBI:43474"/>
        <dbReference type="ChEBI" id="CHEBI:58189"/>
        <dbReference type="EC" id="3.6.5.4"/>
    </reaction>
</comment>
<dbReference type="SMART" id="SM00382">
    <property type="entry name" value="AAA"/>
    <property type="match status" value="1"/>
</dbReference>
<dbReference type="InterPro" id="IPR013822">
    <property type="entry name" value="Signal_recog_particl_SRP54_hlx"/>
</dbReference>
<dbReference type="AlphaFoldDB" id="A0A412G417"/>
<reference evidence="11 12" key="1">
    <citation type="submission" date="2018-08" db="EMBL/GenBank/DDBJ databases">
        <title>A genome reference for cultivated species of the human gut microbiota.</title>
        <authorList>
            <person name="Zou Y."/>
            <person name="Xue W."/>
            <person name="Luo G."/>
        </authorList>
    </citation>
    <scope>NUCLEOTIDE SEQUENCE [LARGE SCALE GENOMIC DNA]</scope>
    <source>
        <strain evidence="11 12">AF24-29</strain>
    </source>
</reference>
<keyword evidence="2 9" id="KW-0963">Cytoplasm</keyword>
<dbReference type="SMART" id="SM00962">
    <property type="entry name" value="SRP54"/>
    <property type="match status" value="1"/>
</dbReference>
<sequence length="323" mass="35745">MSFFDTLKDKFSKKKDGDRYLSGFNKTSDTMGKKLNKMAFGFNGVTEDFLEELMIVLLESDVGIQTAEKICDQLKTTVDQYRYVTFKDVMAFLMEIMQNIYLESTDAPIVMNENGPTVILMVGVNGSGKTTTCAKLTKLYQSQGKKVGVVAADTFRAGAIEQLARWADKLGVPCIKGRENGDPSSVLVDGCRYAKEHNLDILLCDTAGRLQNKVNLMNELAKMRKVIGREIEGAPHHVWLVLDSTTGQNGLSQAKIFQEVTDVTGIILTKMDGTAKGGIVLAIKDVLHIPVYYLGLGEREDDLKPFDLDLYLYSISEGIRDVG</sequence>
<evidence type="ECO:0000256" key="4">
    <source>
        <dbReference type="ARBA" id="ARBA00022801"/>
    </source>
</evidence>
<keyword evidence="1 9" id="KW-1003">Cell membrane</keyword>
<feature type="binding site" evidence="9">
    <location>
        <begin position="205"/>
        <end position="209"/>
    </location>
    <ligand>
        <name>GTP</name>
        <dbReference type="ChEBI" id="CHEBI:37565"/>
    </ligand>
</feature>
<keyword evidence="5 9" id="KW-0342">GTP-binding</keyword>
<dbReference type="PANTHER" id="PTHR43134:SF1">
    <property type="entry name" value="SIGNAL RECOGNITION PARTICLE RECEPTOR SUBUNIT ALPHA"/>
    <property type="match status" value="1"/>
</dbReference>